<feature type="region of interest" description="Disordered" evidence="16">
    <location>
        <begin position="1"/>
        <end position="69"/>
    </location>
</feature>
<keyword evidence="11 15" id="KW-0067">ATP-binding</keyword>
<comment type="catalytic activity">
    <reaction evidence="13">
        <text>L-threonyl-[protein] + ATP = O-phospho-L-threonyl-[protein] + ADP + H(+)</text>
        <dbReference type="Rhea" id="RHEA:46608"/>
        <dbReference type="Rhea" id="RHEA-COMP:11060"/>
        <dbReference type="Rhea" id="RHEA-COMP:11605"/>
        <dbReference type="ChEBI" id="CHEBI:15378"/>
        <dbReference type="ChEBI" id="CHEBI:30013"/>
        <dbReference type="ChEBI" id="CHEBI:30616"/>
        <dbReference type="ChEBI" id="CHEBI:61977"/>
        <dbReference type="ChEBI" id="CHEBI:456216"/>
        <dbReference type="EC" id="2.7.11.1"/>
    </reaction>
</comment>
<dbReference type="GO" id="GO:0005829">
    <property type="term" value="C:cytosol"/>
    <property type="evidence" value="ECO:0007669"/>
    <property type="project" value="UniProtKB-ARBA"/>
</dbReference>
<dbReference type="GO" id="GO:0004674">
    <property type="term" value="F:protein serine/threonine kinase activity"/>
    <property type="evidence" value="ECO:0007669"/>
    <property type="project" value="UniProtKB-KW"/>
</dbReference>
<dbReference type="SUPFAM" id="SSF56112">
    <property type="entry name" value="Protein kinase-like (PK-like)"/>
    <property type="match status" value="1"/>
</dbReference>
<feature type="compositionally biased region" description="Basic and acidic residues" evidence="16">
    <location>
        <begin position="30"/>
        <end position="41"/>
    </location>
</feature>
<evidence type="ECO:0000313" key="19">
    <source>
        <dbReference type="EMBL" id="KFM73493.1"/>
    </source>
</evidence>
<dbReference type="AlphaFoldDB" id="A0A087U804"/>
<organism evidence="19 20">
    <name type="scientific">Stegodyphus mimosarum</name>
    <name type="common">African social velvet spider</name>
    <dbReference type="NCBI Taxonomy" id="407821"/>
    <lineage>
        <taxon>Eukaryota</taxon>
        <taxon>Metazoa</taxon>
        <taxon>Ecdysozoa</taxon>
        <taxon>Arthropoda</taxon>
        <taxon>Chelicerata</taxon>
        <taxon>Arachnida</taxon>
        <taxon>Araneae</taxon>
        <taxon>Araneomorphae</taxon>
        <taxon>Entelegynae</taxon>
        <taxon>Eresoidea</taxon>
        <taxon>Eresidae</taxon>
        <taxon>Stegodyphus</taxon>
    </lineage>
</organism>
<evidence type="ECO:0000256" key="8">
    <source>
        <dbReference type="ARBA" id="ARBA00022679"/>
    </source>
</evidence>
<evidence type="ECO:0000256" key="16">
    <source>
        <dbReference type="SAM" id="MobiDB-lite"/>
    </source>
</evidence>
<dbReference type="Pfam" id="PF00786">
    <property type="entry name" value="PBD"/>
    <property type="match status" value="1"/>
</dbReference>
<evidence type="ECO:0000256" key="13">
    <source>
        <dbReference type="ARBA" id="ARBA00047899"/>
    </source>
</evidence>
<dbReference type="CDD" id="cd01093">
    <property type="entry name" value="CRIB_PAK_like"/>
    <property type="match status" value="1"/>
</dbReference>
<evidence type="ECO:0000256" key="3">
    <source>
        <dbReference type="ARBA" id="ARBA00008874"/>
    </source>
</evidence>
<evidence type="ECO:0000313" key="20">
    <source>
        <dbReference type="Proteomes" id="UP000054359"/>
    </source>
</evidence>
<dbReference type="PROSITE" id="PS50108">
    <property type="entry name" value="CRIB"/>
    <property type="match status" value="1"/>
</dbReference>
<dbReference type="GO" id="GO:0030054">
    <property type="term" value="C:cell junction"/>
    <property type="evidence" value="ECO:0007669"/>
    <property type="project" value="UniProtKB-ARBA"/>
</dbReference>
<evidence type="ECO:0000256" key="4">
    <source>
        <dbReference type="ARBA" id="ARBA00012513"/>
    </source>
</evidence>
<dbReference type="PROSITE" id="PS00107">
    <property type="entry name" value="PROTEIN_KINASE_ATP"/>
    <property type="match status" value="1"/>
</dbReference>
<name>A0A087U804_STEMI</name>
<dbReference type="Gene3D" id="3.90.810.10">
    <property type="entry name" value="CRIB domain"/>
    <property type="match status" value="1"/>
</dbReference>
<feature type="region of interest" description="Disordered" evidence="16">
    <location>
        <begin position="156"/>
        <end position="203"/>
    </location>
</feature>
<dbReference type="InterPro" id="IPR011009">
    <property type="entry name" value="Kinase-like_dom_sf"/>
</dbReference>
<evidence type="ECO:0000256" key="2">
    <source>
        <dbReference type="ARBA" id="ARBA00004496"/>
    </source>
</evidence>
<reference evidence="19 20" key="1">
    <citation type="submission" date="2013-11" db="EMBL/GenBank/DDBJ databases">
        <title>Genome sequencing of Stegodyphus mimosarum.</title>
        <authorList>
            <person name="Bechsgaard J."/>
        </authorList>
    </citation>
    <scope>NUCLEOTIDE SEQUENCE [LARGE SCALE GENOMIC DNA]</scope>
</reference>
<comment type="similarity">
    <text evidence="3">Belongs to the protein kinase superfamily. STE Ser/Thr protein kinase family. STE20 subfamily.</text>
</comment>
<feature type="domain" description="Protein kinase" evidence="17">
    <location>
        <begin position="273"/>
        <end position="524"/>
    </location>
</feature>
<dbReference type="GO" id="GO:0009791">
    <property type="term" value="P:post-embryonic development"/>
    <property type="evidence" value="ECO:0007669"/>
    <property type="project" value="UniProtKB-ARBA"/>
</dbReference>
<dbReference type="Gene3D" id="1.10.510.10">
    <property type="entry name" value="Transferase(Phosphotransferase) domain 1"/>
    <property type="match status" value="1"/>
</dbReference>
<dbReference type="GO" id="GO:0034329">
    <property type="term" value="P:cell junction assembly"/>
    <property type="evidence" value="ECO:0007669"/>
    <property type="project" value="UniProtKB-ARBA"/>
</dbReference>
<feature type="non-terminal residue" evidence="19">
    <location>
        <position position="547"/>
    </location>
</feature>
<dbReference type="InterPro" id="IPR051931">
    <property type="entry name" value="PAK3-like"/>
</dbReference>
<dbReference type="OMA" id="KKGMFTF"/>
<evidence type="ECO:0000256" key="7">
    <source>
        <dbReference type="ARBA" id="ARBA00022527"/>
    </source>
</evidence>
<evidence type="ECO:0000256" key="12">
    <source>
        <dbReference type="ARBA" id="ARBA00023273"/>
    </source>
</evidence>
<dbReference type="Gene3D" id="3.30.200.20">
    <property type="entry name" value="Phosphorylase Kinase, domain 1"/>
    <property type="match status" value="1"/>
</dbReference>
<dbReference type="InterPro" id="IPR008271">
    <property type="entry name" value="Ser/Thr_kinase_AS"/>
</dbReference>
<evidence type="ECO:0000259" key="17">
    <source>
        <dbReference type="PROSITE" id="PS50011"/>
    </source>
</evidence>
<dbReference type="PANTHER" id="PTHR45832:SF22">
    <property type="entry name" value="SERINE_THREONINE-PROTEIN KINASE SAMKA-RELATED"/>
    <property type="match status" value="1"/>
</dbReference>
<evidence type="ECO:0000256" key="15">
    <source>
        <dbReference type="PROSITE-ProRule" id="PRU10141"/>
    </source>
</evidence>
<feature type="compositionally biased region" description="Basic residues" evidence="16">
    <location>
        <begin position="42"/>
        <end position="53"/>
    </location>
</feature>
<dbReference type="PROSITE" id="PS50011">
    <property type="entry name" value="PROTEIN_KINASE_DOM"/>
    <property type="match status" value="1"/>
</dbReference>
<dbReference type="Proteomes" id="UP000054359">
    <property type="component" value="Unassembled WGS sequence"/>
</dbReference>
<protein>
    <recommendedName>
        <fullName evidence="4">non-specific serine/threonine protein kinase</fullName>
        <ecNumber evidence="4">2.7.11.1</ecNumber>
    </recommendedName>
</protein>
<dbReference type="InterPro" id="IPR017441">
    <property type="entry name" value="Protein_kinase_ATP_BS"/>
</dbReference>
<dbReference type="InterPro" id="IPR036936">
    <property type="entry name" value="CRIB_dom_sf"/>
</dbReference>
<feature type="domain" description="CRIB" evidence="18">
    <location>
        <begin position="63"/>
        <end position="76"/>
    </location>
</feature>
<dbReference type="InterPro" id="IPR000719">
    <property type="entry name" value="Prot_kinase_dom"/>
</dbReference>
<feature type="compositionally biased region" description="Acidic residues" evidence="16">
    <location>
        <begin position="177"/>
        <end position="187"/>
    </location>
</feature>
<evidence type="ECO:0000256" key="10">
    <source>
        <dbReference type="ARBA" id="ARBA00022777"/>
    </source>
</evidence>
<dbReference type="SMART" id="SM00285">
    <property type="entry name" value="PBD"/>
    <property type="match status" value="1"/>
</dbReference>
<keyword evidence="20" id="KW-1185">Reference proteome</keyword>
<dbReference type="GO" id="GO:0030424">
    <property type="term" value="C:axon"/>
    <property type="evidence" value="ECO:0007669"/>
    <property type="project" value="UniProtKB-SubCell"/>
</dbReference>
<evidence type="ECO:0000256" key="9">
    <source>
        <dbReference type="ARBA" id="ARBA00022741"/>
    </source>
</evidence>
<evidence type="ECO:0000256" key="5">
    <source>
        <dbReference type="ARBA" id="ARBA00022473"/>
    </source>
</evidence>
<dbReference type="GO" id="GO:0005524">
    <property type="term" value="F:ATP binding"/>
    <property type="evidence" value="ECO:0007669"/>
    <property type="project" value="UniProtKB-UniRule"/>
</dbReference>
<keyword evidence="7" id="KW-0723">Serine/threonine-protein kinase</keyword>
<gene>
    <name evidence="19" type="ORF">X975_07200</name>
</gene>
<dbReference type="PANTHER" id="PTHR45832">
    <property type="entry name" value="SERINE/THREONINE-PROTEIN KINASE SAMKA-RELATED-RELATED"/>
    <property type="match status" value="1"/>
</dbReference>
<dbReference type="STRING" id="407821.A0A087U804"/>
<sequence length="547" mass="60870">MGDNIEEKPPAPPVRLTSTRDSTVPVDMRPLPKEPEGEEKKKVKLKPSKSTKKERKELEKPVISPPTNFEHTVHVGFDAITGEFTGMPESWARLLQSSNITKSEQKQNPQAVLDVLNWYDASTKEKQESKYMTMNRTIGDPSPRPSYLADKYATSAVVPPLPVSPTRKPEPSPPTTPEDDDEPDEPEVPPPPIAARPEKTKSIYTKPVDEEVKNEALSYDKRDIANNNNAPATMTPAPTTTSIVKTRKKKLSDDEIMDKIRSIVSVGDPNRRYTKIEKIGAGASGTVYTAIESATGMEVAIKQMNLPQQPKKELIINEILVMREKKHPNVVNYLDSYIVGDELWVIMEYLPGGSLTDVVTETCMGEGQIAAVCREVLQALQFLHYNHVIHRDIKSDNILLGMDGSVKLTDFGFCAQISPEQSKRSTMVGTPYWMAPEIVTRKQYGPKVDIWSLGIMAIEMIEGEPPYLNESPLRALYLIATNGKPEIKDKAKLSPVFQDFLDKCLDVDVDNRSSADELLKHPFLKLAQPLASLHDLIVAAKEAAKGH</sequence>
<evidence type="ECO:0000256" key="1">
    <source>
        <dbReference type="ARBA" id="ARBA00004489"/>
    </source>
</evidence>
<dbReference type="GO" id="GO:0009887">
    <property type="term" value="P:animal organ morphogenesis"/>
    <property type="evidence" value="ECO:0007669"/>
    <property type="project" value="UniProtKB-ARBA"/>
</dbReference>
<dbReference type="GO" id="GO:0005886">
    <property type="term" value="C:plasma membrane"/>
    <property type="evidence" value="ECO:0007669"/>
    <property type="project" value="UniProtKB-ARBA"/>
</dbReference>
<proteinExistence type="inferred from homology"/>
<dbReference type="EMBL" id="KK118636">
    <property type="protein sequence ID" value="KFM73493.1"/>
    <property type="molecule type" value="Genomic_DNA"/>
</dbReference>
<dbReference type="FunFam" id="3.30.200.20:FF:000705">
    <property type="entry name" value="Non-specific serine/threonine protein kinase"/>
    <property type="match status" value="1"/>
</dbReference>
<dbReference type="EC" id="2.7.11.1" evidence="4"/>
<keyword evidence="8" id="KW-0808">Transferase</keyword>
<dbReference type="InterPro" id="IPR000095">
    <property type="entry name" value="CRIB_dom"/>
</dbReference>
<accession>A0A087U804</accession>
<dbReference type="GO" id="GO:0106310">
    <property type="term" value="F:protein serine kinase activity"/>
    <property type="evidence" value="ECO:0007669"/>
    <property type="project" value="RHEA"/>
</dbReference>
<keyword evidence="5" id="KW-0217">Developmental protein</keyword>
<evidence type="ECO:0000256" key="11">
    <source>
        <dbReference type="ARBA" id="ARBA00022840"/>
    </source>
</evidence>
<dbReference type="GO" id="GO:0007411">
    <property type="term" value="P:axon guidance"/>
    <property type="evidence" value="ECO:0007669"/>
    <property type="project" value="UniProtKB-ARBA"/>
</dbReference>
<keyword evidence="10 19" id="KW-0418">Kinase</keyword>
<feature type="binding site" evidence="15">
    <location>
        <position position="302"/>
    </location>
    <ligand>
        <name>ATP</name>
        <dbReference type="ChEBI" id="CHEBI:30616"/>
    </ligand>
</feature>
<dbReference type="GO" id="GO:0016477">
    <property type="term" value="P:cell migration"/>
    <property type="evidence" value="ECO:0007669"/>
    <property type="project" value="UniProtKB-ARBA"/>
</dbReference>
<keyword evidence="12" id="KW-0966">Cell projection</keyword>
<evidence type="ECO:0000256" key="6">
    <source>
        <dbReference type="ARBA" id="ARBA00022490"/>
    </source>
</evidence>
<evidence type="ECO:0000256" key="14">
    <source>
        <dbReference type="ARBA" id="ARBA00048679"/>
    </source>
</evidence>
<dbReference type="FunFam" id="1.10.510.10:FF:000011">
    <property type="entry name" value="Non-specific serine/threonine protein kinase"/>
    <property type="match status" value="1"/>
</dbReference>
<dbReference type="SMART" id="SM00220">
    <property type="entry name" value="S_TKc"/>
    <property type="match status" value="1"/>
</dbReference>
<comment type="catalytic activity">
    <reaction evidence="14">
        <text>L-seryl-[protein] + ATP = O-phospho-L-seryl-[protein] + ADP + H(+)</text>
        <dbReference type="Rhea" id="RHEA:17989"/>
        <dbReference type="Rhea" id="RHEA-COMP:9863"/>
        <dbReference type="Rhea" id="RHEA-COMP:11604"/>
        <dbReference type="ChEBI" id="CHEBI:15378"/>
        <dbReference type="ChEBI" id="CHEBI:29999"/>
        <dbReference type="ChEBI" id="CHEBI:30616"/>
        <dbReference type="ChEBI" id="CHEBI:83421"/>
        <dbReference type="ChEBI" id="CHEBI:456216"/>
        <dbReference type="EC" id="2.7.11.1"/>
    </reaction>
</comment>
<evidence type="ECO:0000259" key="18">
    <source>
        <dbReference type="PROSITE" id="PS50108"/>
    </source>
</evidence>
<dbReference type="InterPro" id="IPR033923">
    <property type="entry name" value="PAK_BD"/>
</dbReference>
<dbReference type="OrthoDB" id="1022360at2759"/>
<dbReference type="PROSITE" id="PS00108">
    <property type="entry name" value="PROTEIN_KINASE_ST"/>
    <property type="match status" value="1"/>
</dbReference>
<keyword evidence="6" id="KW-0963">Cytoplasm</keyword>
<dbReference type="GO" id="GO:0048598">
    <property type="term" value="P:embryonic morphogenesis"/>
    <property type="evidence" value="ECO:0007669"/>
    <property type="project" value="UniProtKB-ARBA"/>
</dbReference>
<comment type="subcellular location">
    <subcellularLocation>
        <location evidence="1">Cell projection</location>
        <location evidence="1">Axon</location>
    </subcellularLocation>
    <subcellularLocation>
        <location evidence="2">Cytoplasm</location>
    </subcellularLocation>
</comment>
<dbReference type="Pfam" id="PF00069">
    <property type="entry name" value="Pkinase"/>
    <property type="match status" value="1"/>
</dbReference>
<keyword evidence="9 15" id="KW-0547">Nucleotide-binding</keyword>
<dbReference type="FunFam" id="3.90.810.10:FF:000005">
    <property type="entry name" value="Non-specific serine/threonine protein kinase"/>
    <property type="match status" value="1"/>
</dbReference>